<sequence length="53" mass="6023">MVSGFQAGYADYQGDREPRLQPPAEVPDSMAHIWREAYRSGWMELAAEDVPHC</sequence>
<evidence type="ECO:0000313" key="2">
    <source>
        <dbReference type="Proteomes" id="UP000019486"/>
    </source>
</evidence>
<proteinExistence type="predicted"/>
<accession>W9HDN8</accession>
<protein>
    <recommendedName>
        <fullName evidence="3">Ribosome modulation factor</fullName>
    </recommendedName>
</protein>
<organism evidence="1 2">
    <name type="scientific">Skermanella stibiiresistens SB22</name>
    <dbReference type="NCBI Taxonomy" id="1385369"/>
    <lineage>
        <taxon>Bacteria</taxon>
        <taxon>Pseudomonadati</taxon>
        <taxon>Pseudomonadota</taxon>
        <taxon>Alphaproteobacteria</taxon>
        <taxon>Rhodospirillales</taxon>
        <taxon>Azospirillaceae</taxon>
        <taxon>Skermanella</taxon>
    </lineage>
</organism>
<evidence type="ECO:0008006" key="3">
    <source>
        <dbReference type="Google" id="ProtNLM"/>
    </source>
</evidence>
<reference evidence="1 2" key="1">
    <citation type="submission" date="2013-08" db="EMBL/GenBank/DDBJ databases">
        <title>The genome sequence of Skermanella stibiiresistens.</title>
        <authorList>
            <person name="Zhu W."/>
            <person name="Wang G."/>
        </authorList>
    </citation>
    <scope>NUCLEOTIDE SEQUENCE [LARGE SCALE GENOMIC DNA]</scope>
    <source>
        <strain evidence="1 2">SB22</strain>
    </source>
</reference>
<dbReference type="EMBL" id="AVFL01000001">
    <property type="protein sequence ID" value="EWY42812.1"/>
    <property type="molecule type" value="Genomic_DNA"/>
</dbReference>
<dbReference type="Proteomes" id="UP000019486">
    <property type="component" value="Unassembled WGS sequence"/>
</dbReference>
<gene>
    <name evidence="1" type="ORF">N825_00900</name>
</gene>
<dbReference type="AlphaFoldDB" id="W9HDN8"/>
<name>W9HDN8_9PROT</name>
<keyword evidence="2" id="KW-1185">Reference proteome</keyword>
<comment type="caution">
    <text evidence="1">The sequence shown here is derived from an EMBL/GenBank/DDBJ whole genome shotgun (WGS) entry which is preliminary data.</text>
</comment>
<evidence type="ECO:0000313" key="1">
    <source>
        <dbReference type="EMBL" id="EWY42812.1"/>
    </source>
</evidence>